<name>A0A6A6FWG4_9PEZI</name>
<organism evidence="1 2">
    <name type="scientific">Cercospora zeae-maydis SCOH1-5</name>
    <dbReference type="NCBI Taxonomy" id="717836"/>
    <lineage>
        <taxon>Eukaryota</taxon>
        <taxon>Fungi</taxon>
        <taxon>Dikarya</taxon>
        <taxon>Ascomycota</taxon>
        <taxon>Pezizomycotina</taxon>
        <taxon>Dothideomycetes</taxon>
        <taxon>Dothideomycetidae</taxon>
        <taxon>Mycosphaerellales</taxon>
        <taxon>Mycosphaerellaceae</taxon>
        <taxon>Cercospora</taxon>
    </lineage>
</organism>
<dbReference type="Proteomes" id="UP000799539">
    <property type="component" value="Unassembled WGS sequence"/>
</dbReference>
<evidence type="ECO:0000313" key="1">
    <source>
        <dbReference type="EMBL" id="KAF2217729.1"/>
    </source>
</evidence>
<accession>A0A6A6FWG4</accession>
<sequence length="145" mass="16085">MGFSFVQLFADQTDIWSAGYLVMTLCKDTLNQGVDDDLSMAPKAQRAIEQIHSFTDTVLVHQMALPPVFCLIRKMHRPQALDATLKTRFALGIYSTFTTRGHAPRARLTLIAPIGGSTPADVPTSKYDINADALKIRKVRTYNSV</sequence>
<protein>
    <submittedName>
        <fullName evidence="1">Uncharacterized protein</fullName>
    </submittedName>
</protein>
<dbReference type="EMBL" id="ML992662">
    <property type="protein sequence ID" value="KAF2217729.1"/>
    <property type="molecule type" value="Genomic_DNA"/>
</dbReference>
<dbReference type="AlphaFoldDB" id="A0A6A6FWG4"/>
<gene>
    <name evidence="1" type="ORF">CERZMDRAFT_92381</name>
</gene>
<evidence type="ECO:0000313" key="2">
    <source>
        <dbReference type="Proteomes" id="UP000799539"/>
    </source>
</evidence>
<reference evidence="1" key="1">
    <citation type="journal article" date="2020" name="Stud. Mycol.">
        <title>101 Dothideomycetes genomes: a test case for predicting lifestyles and emergence of pathogens.</title>
        <authorList>
            <person name="Haridas S."/>
            <person name="Albert R."/>
            <person name="Binder M."/>
            <person name="Bloem J."/>
            <person name="Labutti K."/>
            <person name="Salamov A."/>
            <person name="Andreopoulos B."/>
            <person name="Baker S."/>
            <person name="Barry K."/>
            <person name="Bills G."/>
            <person name="Bluhm B."/>
            <person name="Cannon C."/>
            <person name="Castanera R."/>
            <person name="Culley D."/>
            <person name="Daum C."/>
            <person name="Ezra D."/>
            <person name="Gonzalez J."/>
            <person name="Henrissat B."/>
            <person name="Kuo A."/>
            <person name="Liang C."/>
            <person name="Lipzen A."/>
            <person name="Lutzoni F."/>
            <person name="Magnuson J."/>
            <person name="Mondo S."/>
            <person name="Nolan M."/>
            <person name="Ohm R."/>
            <person name="Pangilinan J."/>
            <person name="Park H.-J."/>
            <person name="Ramirez L."/>
            <person name="Alfaro M."/>
            <person name="Sun H."/>
            <person name="Tritt A."/>
            <person name="Yoshinaga Y."/>
            <person name="Zwiers L.-H."/>
            <person name="Turgeon B."/>
            <person name="Goodwin S."/>
            <person name="Spatafora J."/>
            <person name="Crous P."/>
            <person name="Grigoriev I."/>
        </authorList>
    </citation>
    <scope>NUCLEOTIDE SEQUENCE</scope>
    <source>
        <strain evidence="1">SCOH1-5</strain>
    </source>
</reference>
<proteinExistence type="predicted"/>
<keyword evidence="2" id="KW-1185">Reference proteome</keyword>